<dbReference type="EC" id="4.6.1.12" evidence="2 3"/>
<organism evidence="5 6">
    <name type="scientific">Geothrix edaphica</name>
    <dbReference type="NCBI Taxonomy" id="2927976"/>
    <lineage>
        <taxon>Bacteria</taxon>
        <taxon>Pseudomonadati</taxon>
        <taxon>Acidobacteriota</taxon>
        <taxon>Holophagae</taxon>
        <taxon>Holophagales</taxon>
        <taxon>Holophagaceae</taxon>
        <taxon>Geothrix</taxon>
    </lineage>
</organism>
<feature type="binding site" evidence="2">
    <location>
        <begin position="11"/>
        <end position="13"/>
    </location>
    <ligand>
        <name>4-CDP-2-C-methyl-D-erythritol 2-phosphate</name>
        <dbReference type="ChEBI" id="CHEBI:57919"/>
    </ligand>
</feature>
<keyword evidence="6" id="KW-1185">Reference proteome</keyword>
<evidence type="ECO:0000256" key="1">
    <source>
        <dbReference type="ARBA" id="ARBA00023229"/>
    </source>
</evidence>
<dbReference type="PANTHER" id="PTHR43181">
    <property type="entry name" value="2-C-METHYL-D-ERYTHRITOL 2,4-CYCLODIPHOSPHATE SYNTHASE, CHLOROPLASTIC"/>
    <property type="match status" value="1"/>
</dbReference>
<dbReference type="Gene3D" id="3.30.1330.50">
    <property type="entry name" value="2-C-methyl-D-erythritol 2,4-cyclodiphosphate synthase"/>
    <property type="match status" value="1"/>
</dbReference>
<protein>
    <recommendedName>
        <fullName evidence="2 3">2-C-methyl-D-erythritol 2,4-cyclodiphosphate synthase</fullName>
        <shortName evidence="2">MECDP-synthase</shortName>
        <shortName evidence="2">MECPP-synthase</shortName>
        <shortName evidence="2">MECPS</shortName>
        <ecNumber evidence="2 3">4.6.1.12</ecNumber>
    </recommendedName>
</protein>
<dbReference type="InterPro" id="IPR003526">
    <property type="entry name" value="MECDP_synthase"/>
</dbReference>
<feature type="binding site" evidence="2">
    <location>
        <begin position="40"/>
        <end position="41"/>
    </location>
    <ligand>
        <name>4-CDP-2-C-methyl-D-erythritol 2-phosphate</name>
        <dbReference type="ChEBI" id="CHEBI:57919"/>
    </ligand>
</feature>
<comment type="subunit">
    <text evidence="2">Homotrimer.</text>
</comment>
<feature type="domain" description="2-C-methyl-D-erythritol 2,4-cyclodiphosphate synthase" evidence="4">
    <location>
        <begin position="4"/>
        <end position="160"/>
    </location>
</feature>
<evidence type="ECO:0000259" key="4">
    <source>
        <dbReference type="Pfam" id="PF02542"/>
    </source>
</evidence>
<feature type="binding site" evidence="2">
    <location>
        <begin position="62"/>
        <end position="64"/>
    </location>
    <ligand>
        <name>4-CDP-2-C-methyl-D-erythritol 2-phosphate</name>
        <dbReference type="ChEBI" id="CHEBI:57919"/>
    </ligand>
</feature>
<feature type="binding site" evidence="2">
    <location>
        <position position="13"/>
    </location>
    <ligand>
        <name>a divalent metal cation</name>
        <dbReference type="ChEBI" id="CHEBI:60240"/>
    </ligand>
</feature>
<feature type="binding site" evidence="2">
    <location>
        <begin position="67"/>
        <end position="71"/>
    </location>
    <ligand>
        <name>4-CDP-2-C-methyl-D-erythritol 2-phosphate</name>
        <dbReference type="ChEBI" id="CHEBI:57919"/>
    </ligand>
</feature>
<feature type="binding site" evidence="2">
    <location>
        <position position="11"/>
    </location>
    <ligand>
        <name>a divalent metal cation</name>
        <dbReference type="ChEBI" id="CHEBI:60240"/>
    </ligand>
</feature>
<comment type="pathway">
    <text evidence="2">Isoprenoid biosynthesis; isopentenyl diphosphate biosynthesis via DXP pathway; isopentenyl diphosphate from 1-deoxy-D-xylulose 5-phosphate: step 4/6.</text>
</comment>
<dbReference type="CDD" id="cd00554">
    <property type="entry name" value="MECDP_synthase"/>
    <property type="match status" value="1"/>
</dbReference>
<dbReference type="NCBIfam" id="TIGR00151">
    <property type="entry name" value="ispF"/>
    <property type="match status" value="1"/>
</dbReference>
<evidence type="ECO:0000313" key="5">
    <source>
        <dbReference type="EMBL" id="GLH66826.1"/>
    </source>
</evidence>
<dbReference type="PANTHER" id="PTHR43181:SF1">
    <property type="entry name" value="2-C-METHYL-D-ERYTHRITOL 2,4-CYCLODIPHOSPHATE SYNTHASE, CHLOROPLASTIC"/>
    <property type="match status" value="1"/>
</dbReference>
<feature type="site" description="Transition state stabilizer" evidence="2">
    <location>
        <position position="139"/>
    </location>
</feature>
<comment type="caution">
    <text evidence="2">Lacks conserved residue(s) required for the propagation of feature annotation.</text>
</comment>
<proteinExistence type="inferred from homology"/>
<dbReference type="EMBL" id="BSDC01000001">
    <property type="protein sequence ID" value="GLH66826.1"/>
    <property type="molecule type" value="Genomic_DNA"/>
</dbReference>
<dbReference type="Pfam" id="PF02542">
    <property type="entry name" value="YgbB"/>
    <property type="match status" value="1"/>
</dbReference>
<keyword evidence="2" id="KW-0479">Metal-binding</keyword>
<gene>
    <name evidence="2 5" type="primary">ispF</name>
    <name evidence="5" type="ORF">GETHED_11900</name>
</gene>
<feature type="binding site" evidence="2">
    <location>
        <position position="145"/>
    </location>
    <ligand>
        <name>4-CDP-2-C-methyl-D-erythritol 2-phosphate</name>
        <dbReference type="ChEBI" id="CHEBI:57919"/>
    </ligand>
</feature>
<dbReference type="HAMAP" id="MF_00107">
    <property type="entry name" value="IspF"/>
    <property type="match status" value="1"/>
</dbReference>
<evidence type="ECO:0000256" key="3">
    <source>
        <dbReference type="RuleBase" id="RU004395"/>
    </source>
</evidence>
<dbReference type="InterPro" id="IPR036571">
    <property type="entry name" value="MECDP_synthase_sf"/>
</dbReference>
<keyword evidence="1 2" id="KW-0414">Isoprene biosynthesis</keyword>
<feature type="binding site" evidence="2">
    <location>
        <position position="48"/>
    </location>
    <ligand>
        <name>a divalent metal cation</name>
        <dbReference type="ChEBI" id="CHEBI:60240"/>
    </ligand>
</feature>
<comment type="similarity">
    <text evidence="2 3">Belongs to the IspF family.</text>
</comment>
<comment type="caution">
    <text evidence="5">The sequence shown here is derived from an EMBL/GenBank/DDBJ whole genome shotgun (WGS) entry which is preliminary data.</text>
</comment>
<evidence type="ECO:0000256" key="2">
    <source>
        <dbReference type="HAMAP-Rule" id="MF_00107"/>
    </source>
</evidence>
<evidence type="ECO:0000313" key="6">
    <source>
        <dbReference type="Proteomes" id="UP001165044"/>
    </source>
</evidence>
<sequence length="163" mass="17480">MTSIRTGLGFDVHRFAAPEEGRPLMLMGCAIPHDRGLAGHSDADVMLHALMDALLGAAGLGDIGLHFPDTDPTYRGADSTVLLERVMGDLAERGWRVANADVCLIGERPKIGPHRQRMRDRIAPLLGIHAEALNVKATTTEKLGFTGRGEGLAAQAVVLIERI</sequence>
<feature type="site" description="Transition state stabilizer" evidence="2">
    <location>
        <position position="40"/>
    </location>
</feature>
<dbReference type="RefSeq" id="WP_285607474.1">
    <property type="nucleotide sequence ID" value="NZ_BSDC01000001.1"/>
</dbReference>
<dbReference type="SUPFAM" id="SSF69765">
    <property type="entry name" value="IpsF-like"/>
    <property type="match status" value="1"/>
</dbReference>
<dbReference type="Proteomes" id="UP001165044">
    <property type="component" value="Unassembled WGS sequence"/>
</dbReference>
<feature type="binding site" evidence="2">
    <location>
        <position position="148"/>
    </location>
    <ligand>
        <name>4-CDP-2-C-methyl-D-erythritol 2-phosphate</name>
        <dbReference type="ChEBI" id="CHEBI:57919"/>
    </ligand>
</feature>
<comment type="cofactor">
    <cofactor evidence="2">
        <name>a divalent metal cation</name>
        <dbReference type="ChEBI" id="CHEBI:60240"/>
    </cofactor>
    <text evidence="2">Binds 1 divalent metal cation per subunit.</text>
</comment>
<name>A0ABQ5PWV0_9BACT</name>
<keyword evidence="2 3" id="KW-0456">Lyase</keyword>
<feature type="binding site" evidence="2">
    <location>
        <begin position="138"/>
        <end position="141"/>
    </location>
    <ligand>
        <name>4-CDP-2-C-methyl-D-erythritol 2-phosphate</name>
        <dbReference type="ChEBI" id="CHEBI:57919"/>
    </ligand>
</feature>
<accession>A0ABQ5PWV0</accession>
<comment type="function">
    <text evidence="2">Involved in the biosynthesis of isopentenyl diphosphate (IPP) and dimethylallyl diphosphate (DMAPP), two major building blocks of isoprenoid compounds. Catalyzes the conversion of 4-diphosphocytidyl-2-C-methyl-D-erythritol 2-phosphate (CDP-ME2P) to 2-C-methyl-D-erythritol 2,4-cyclodiphosphate (ME-CPP) with a corresponding release of cytidine 5-monophosphate (CMP).</text>
</comment>
<reference evidence="5" key="1">
    <citation type="journal article" date="2023" name="Antonie Van Leeuwenhoek">
        <title>Mesoterricola silvestris gen. nov., sp. nov., Mesoterricola sediminis sp. nov., Geothrix oryzae sp. nov., Geothrix edaphica sp. nov., Geothrix rubra sp. nov., and Geothrix limicola sp. nov., six novel members of Acidobacteriota isolated from soils.</title>
        <authorList>
            <person name="Itoh H."/>
            <person name="Sugisawa Y."/>
            <person name="Mise K."/>
            <person name="Xu Z."/>
            <person name="Kuniyasu M."/>
            <person name="Ushijima N."/>
            <person name="Kawano K."/>
            <person name="Kobayashi E."/>
            <person name="Shiratori Y."/>
            <person name="Masuda Y."/>
            <person name="Senoo K."/>
        </authorList>
    </citation>
    <scope>NUCLEOTIDE SEQUENCE</scope>
    <source>
        <strain evidence="5">Red802</strain>
    </source>
</reference>
<comment type="catalytic activity">
    <reaction evidence="2 3">
        <text>4-CDP-2-C-methyl-D-erythritol 2-phosphate = 2-C-methyl-D-erythritol 2,4-cyclic diphosphate + CMP</text>
        <dbReference type="Rhea" id="RHEA:23864"/>
        <dbReference type="ChEBI" id="CHEBI:57919"/>
        <dbReference type="ChEBI" id="CHEBI:58483"/>
        <dbReference type="ChEBI" id="CHEBI:60377"/>
        <dbReference type="EC" id="4.6.1.12"/>
    </reaction>
</comment>